<keyword evidence="3" id="KW-1185">Reference proteome</keyword>
<comment type="caution">
    <text evidence="2">The sequence shown here is derived from an EMBL/GenBank/DDBJ whole genome shotgun (WGS) entry which is preliminary data.</text>
</comment>
<evidence type="ECO:0000313" key="3">
    <source>
        <dbReference type="Proteomes" id="UP000655443"/>
    </source>
</evidence>
<dbReference type="AlphaFoldDB" id="A0A918YSH5"/>
<feature type="region of interest" description="Disordered" evidence="1">
    <location>
        <begin position="141"/>
        <end position="160"/>
    </location>
</feature>
<evidence type="ECO:0008006" key="4">
    <source>
        <dbReference type="Google" id="ProtNLM"/>
    </source>
</evidence>
<sequence length="274" mass="29570">MTGSRPIWFIGRDLRIRGPCSRLRPNAEKPVGVVFDRIVLALVWGMGRKRVADEACSATTIRRRRDEWIKDGAGACLARTVLAVYDRNVGLELELSAHGCVTKSPSSGKCAVLLGHIGERLAALLPQAGIPAHPAHAVRHQRGKRGAGGAGRGYHQPPLGRLHGTVAVHERGHPYARVLCGGEHLVLGDELPAERRGVRQRPGAIDHHDRLGQHQQPGGHDDVAVAVQGAQVGRLEGGGRGHHRGVRGRANDEDLRLPPQLLDLPHLPRGSLSR</sequence>
<evidence type="ECO:0000313" key="2">
    <source>
        <dbReference type="EMBL" id="GHE14222.1"/>
    </source>
</evidence>
<gene>
    <name evidence="2" type="ORF">GCM10010339_84030</name>
</gene>
<feature type="region of interest" description="Disordered" evidence="1">
    <location>
        <begin position="233"/>
        <end position="274"/>
    </location>
</feature>
<organism evidence="2 3">
    <name type="scientific">Streptomyces alanosinicus</name>
    <dbReference type="NCBI Taxonomy" id="68171"/>
    <lineage>
        <taxon>Bacteria</taxon>
        <taxon>Bacillati</taxon>
        <taxon>Actinomycetota</taxon>
        <taxon>Actinomycetes</taxon>
        <taxon>Kitasatosporales</taxon>
        <taxon>Streptomycetaceae</taxon>
        <taxon>Streptomyces</taxon>
    </lineage>
</organism>
<reference evidence="2" key="1">
    <citation type="journal article" date="2014" name="Int. J. Syst. Evol. Microbiol.">
        <title>Complete genome sequence of Corynebacterium casei LMG S-19264T (=DSM 44701T), isolated from a smear-ripened cheese.</title>
        <authorList>
            <consortium name="US DOE Joint Genome Institute (JGI-PGF)"/>
            <person name="Walter F."/>
            <person name="Albersmeier A."/>
            <person name="Kalinowski J."/>
            <person name="Ruckert C."/>
        </authorList>
    </citation>
    <scope>NUCLEOTIDE SEQUENCE</scope>
    <source>
        <strain evidence="2">JCM 4714</strain>
    </source>
</reference>
<dbReference type="EMBL" id="BMVG01000048">
    <property type="protein sequence ID" value="GHE14222.1"/>
    <property type="molecule type" value="Genomic_DNA"/>
</dbReference>
<reference evidence="2" key="2">
    <citation type="submission" date="2020-09" db="EMBL/GenBank/DDBJ databases">
        <authorList>
            <person name="Sun Q."/>
            <person name="Ohkuma M."/>
        </authorList>
    </citation>
    <scope>NUCLEOTIDE SEQUENCE</scope>
    <source>
        <strain evidence="2">JCM 4714</strain>
    </source>
</reference>
<evidence type="ECO:0000256" key="1">
    <source>
        <dbReference type="SAM" id="MobiDB-lite"/>
    </source>
</evidence>
<proteinExistence type="predicted"/>
<dbReference type="Proteomes" id="UP000655443">
    <property type="component" value="Unassembled WGS sequence"/>
</dbReference>
<name>A0A918YSH5_9ACTN</name>
<accession>A0A918YSH5</accession>
<feature type="compositionally biased region" description="Low complexity" evidence="1">
    <location>
        <begin position="257"/>
        <end position="274"/>
    </location>
</feature>
<protein>
    <recommendedName>
        <fullName evidence="4">Transposase</fullName>
    </recommendedName>
</protein>